<feature type="non-terminal residue" evidence="1">
    <location>
        <position position="62"/>
    </location>
</feature>
<gene>
    <name evidence="1" type="ORF">OYG11_11870</name>
</gene>
<dbReference type="RefSeq" id="WP_267992084.1">
    <property type="nucleotide sequence ID" value="NZ_JAPQFC010000582.1"/>
</dbReference>
<accession>A0A9Q4H8P0</accession>
<protein>
    <submittedName>
        <fullName evidence="1">Uncharacterized protein</fullName>
    </submittedName>
</protein>
<dbReference type="Proteomes" id="UP001077788">
    <property type="component" value="Unassembled WGS sequence"/>
</dbReference>
<sequence>MAIQIFMHFNILRVDSDHDFRGFVSGFPEMYPKEFKTLGNVSNSNFEVSDFLRQYKNAFTAF</sequence>
<dbReference type="EMBL" id="JAPQFC010000582">
    <property type="protein sequence ID" value="MCY6524898.1"/>
    <property type="molecule type" value="Genomic_DNA"/>
</dbReference>
<comment type="caution">
    <text evidence="1">The sequence shown here is derived from an EMBL/GenBank/DDBJ whole genome shotgun (WGS) entry which is preliminary data.</text>
</comment>
<reference evidence="1" key="1">
    <citation type="journal article" date="2021" name="Vet Sci">
        <title>O-Serogroups and Pathovirotypes of Escherichia coli Isolated from Post-Weaning Piglets Showing Diarrhoea and/or Oedema in South Korea.</title>
        <authorList>
            <person name="Byun J.W."/>
            <person name="Moon B.Y."/>
            <person name="Do K.H."/>
            <person name="Lee K."/>
            <person name="Lee H.Y."/>
            <person name="Kim W.I."/>
            <person name="So B."/>
            <person name="Lee W.K."/>
        </authorList>
    </citation>
    <scope>NUCLEOTIDE SEQUENCE</scope>
    <source>
        <strain evidence="1">84/14</strain>
    </source>
</reference>
<reference evidence="1" key="2">
    <citation type="submission" date="2022-12" db="EMBL/GenBank/DDBJ databases">
        <authorList>
            <person name="Kardos G."/>
            <person name="Sarkozi R."/>
            <person name="Laczko L."/>
            <person name="Marton S."/>
            <person name="Makrai L."/>
            <person name="Banyai K."/>
            <person name="Fodor L."/>
        </authorList>
    </citation>
    <scope>NUCLEOTIDE SEQUENCE</scope>
    <source>
        <strain evidence="1">84/14</strain>
    </source>
</reference>
<evidence type="ECO:0000313" key="2">
    <source>
        <dbReference type="Proteomes" id="UP001077788"/>
    </source>
</evidence>
<proteinExistence type="predicted"/>
<dbReference type="AlphaFoldDB" id="A0A9Q4H8P0"/>
<name>A0A9Q4H8P0_ACTPL</name>
<evidence type="ECO:0000313" key="1">
    <source>
        <dbReference type="EMBL" id="MCY6524898.1"/>
    </source>
</evidence>
<organism evidence="1 2">
    <name type="scientific">Actinobacillus pleuropneumoniae</name>
    <name type="common">Haemophilus pleuropneumoniae</name>
    <dbReference type="NCBI Taxonomy" id="715"/>
    <lineage>
        <taxon>Bacteria</taxon>
        <taxon>Pseudomonadati</taxon>
        <taxon>Pseudomonadota</taxon>
        <taxon>Gammaproteobacteria</taxon>
        <taxon>Pasteurellales</taxon>
        <taxon>Pasteurellaceae</taxon>
        <taxon>Actinobacillus</taxon>
    </lineage>
</organism>